<comment type="caution">
    <text evidence="1">The sequence shown here is derived from an EMBL/GenBank/DDBJ whole genome shotgun (WGS) entry which is preliminary data.</text>
</comment>
<protein>
    <recommendedName>
        <fullName evidence="3">EVE domain-containing protein</fullName>
    </recommendedName>
</protein>
<organism evidence="1 2">
    <name type="scientific">Heyndrickxia ginsengihumi</name>
    <dbReference type="NCBI Taxonomy" id="363870"/>
    <lineage>
        <taxon>Bacteria</taxon>
        <taxon>Bacillati</taxon>
        <taxon>Bacillota</taxon>
        <taxon>Bacilli</taxon>
        <taxon>Bacillales</taxon>
        <taxon>Bacillaceae</taxon>
        <taxon>Heyndrickxia</taxon>
    </lineage>
</organism>
<evidence type="ECO:0000313" key="1">
    <source>
        <dbReference type="EMBL" id="NEY18578.1"/>
    </source>
</evidence>
<gene>
    <name evidence="1" type="ORF">G4D61_01160</name>
</gene>
<reference evidence="1 2" key="1">
    <citation type="submission" date="2020-02" db="EMBL/GenBank/DDBJ databases">
        <authorList>
            <person name="Feng H."/>
        </authorList>
    </citation>
    <scope>NUCLEOTIDE SEQUENCE [LARGE SCALE GENOMIC DNA]</scope>
    <source>
        <strain evidence="1 2">Gsoil 114</strain>
    </source>
</reference>
<dbReference type="AlphaFoldDB" id="A0A6M0P5K9"/>
<name>A0A6M0P5K9_9BACI</name>
<accession>A0A6M0P5K9</accession>
<dbReference type="InterPro" id="IPR015947">
    <property type="entry name" value="PUA-like_sf"/>
</dbReference>
<dbReference type="Gene3D" id="3.10.590.10">
    <property type="entry name" value="ph1033 like domains"/>
    <property type="match status" value="1"/>
</dbReference>
<dbReference type="SUPFAM" id="SSF88697">
    <property type="entry name" value="PUA domain-like"/>
    <property type="match status" value="1"/>
</dbReference>
<dbReference type="Proteomes" id="UP000476934">
    <property type="component" value="Unassembled WGS sequence"/>
</dbReference>
<dbReference type="EMBL" id="JAAIWK010000001">
    <property type="protein sequence ID" value="NEY18578.1"/>
    <property type="molecule type" value="Genomic_DNA"/>
</dbReference>
<sequence length="140" mass="16573">MSHKLMFVARPSNWEFIKDKFDFWPLKLKDARLIDRYANIDDEVLVYLSQKSAITGLLKIREKPKRLDSPLSFTNNEYEYYLPITYSKILTEDLSIPLRPLISELELTKMRQDNWGAVLQKAVVKIKEKDFELLYSKIIS</sequence>
<reference evidence="1 2" key="2">
    <citation type="submission" date="2020-03" db="EMBL/GenBank/DDBJ databases">
        <title>Bacillus aquiflavi sp. nov., isolated from yellow water of strong flavor Chinese baijiu in Yibin region of China.</title>
        <authorList>
            <person name="Xie J."/>
        </authorList>
    </citation>
    <scope>NUCLEOTIDE SEQUENCE [LARGE SCALE GENOMIC DNA]</scope>
    <source>
        <strain evidence="1 2">Gsoil 114</strain>
    </source>
</reference>
<proteinExistence type="predicted"/>
<dbReference type="RefSeq" id="WP_163173041.1">
    <property type="nucleotide sequence ID" value="NZ_JAAIWK010000001.1"/>
</dbReference>
<evidence type="ECO:0008006" key="3">
    <source>
        <dbReference type="Google" id="ProtNLM"/>
    </source>
</evidence>
<evidence type="ECO:0000313" key="2">
    <source>
        <dbReference type="Proteomes" id="UP000476934"/>
    </source>
</evidence>
<keyword evidence="2" id="KW-1185">Reference proteome</keyword>